<keyword evidence="3 8" id="KW-0238">DNA-binding</keyword>
<keyword evidence="10" id="KW-1185">Reference proteome</keyword>
<dbReference type="RefSeq" id="WP_084541837.1">
    <property type="nucleotide sequence ID" value="NZ_BJXU01000038.1"/>
</dbReference>
<evidence type="ECO:0000256" key="1">
    <source>
        <dbReference type="ARBA" id="ARBA00009437"/>
    </source>
</evidence>
<evidence type="ECO:0000313" key="8">
    <source>
        <dbReference type="EMBL" id="SHL94619.1"/>
    </source>
</evidence>
<comment type="similarity">
    <text evidence="1">Belongs to the LysR transcriptional regulatory family.</text>
</comment>
<evidence type="ECO:0000256" key="5">
    <source>
        <dbReference type="SAM" id="MobiDB-lite"/>
    </source>
</evidence>
<dbReference type="InterPro" id="IPR000847">
    <property type="entry name" value="LysR_HTH_N"/>
</dbReference>
<evidence type="ECO:0000313" key="10">
    <source>
        <dbReference type="Proteomes" id="UP000321726"/>
    </source>
</evidence>
<proteinExistence type="inferred from homology"/>
<dbReference type="EMBL" id="FRCA01000004">
    <property type="protein sequence ID" value="SHL94619.1"/>
    <property type="molecule type" value="Genomic_DNA"/>
</dbReference>
<keyword evidence="2" id="KW-0805">Transcription regulation</keyword>
<evidence type="ECO:0000256" key="4">
    <source>
        <dbReference type="ARBA" id="ARBA00023163"/>
    </source>
</evidence>
<dbReference type="Proteomes" id="UP000321726">
    <property type="component" value="Unassembled WGS sequence"/>
</dbReference>
<keyword evidence="4" id="KW-0804">Transcription</keyword>
<dbReference type="AlphaFoldDB" id="A0A1M7ET09"/>
<evidence type="ECO:0000313" key="7">
    <source>
        <dbReference type="EMBL" id="GEN23238.1"/>
    </source>
</evidence>
<dbReference type="InterPro" id="IPR036390">
    <property type="entry name" value="WH_DNA-bd_sf"/>
</dbReference>
<dbReference type="PANTHER" id="PTHR30126">
    <property type="entry name" value="HTH-TYPE TRANSCRIPTIONAL REGULATOR"/>
    <property type="match status" value="1"/>
</dbReference>
<dbReference type="EMBL" id="BJXU01000038">
    <property type="protein sequence ID" value="GEN23238.1"/>
    <property type="molecule type" value="Genomic_DNA"/>
</dbReference>
<accession>A0A1M7ET09</accession>
<feature type="region of interest" description="Disordered" evidence="5">
    <location>
        <begin position="297"/>
        <end position="322"/>
    </location>
</feature>
<dbReference type="Proteomes" id="UP000184123">
    <property type="component" value="Unassembled WGS sequence"/>
</dbReference>
<dbReference type="Pfam" id="PF03466">
    <property type="entry name" value="LysR_substrate"/>
    <property type="match status" value="1"/>
</dbReference>
<dbReference type="InterPro" id="IPR005119">
    <property type="entry name" value="LysR_subst-bd"/>
</dbReference>
<dbReference type="Pfam" id="PF00126">
    <property type="entry name" value="HTH_1"/>
    <property type="match status" value="1"/>
</dbReference>
<organism evidence="8 9">
    <name type="scientific">Halomonas cupida</name>
    <dbReference type="NCBI Taxonomy" id="44933"/>
    <lineage>
        <taxon>Bacteria</taxon>
        <taxon>Pseudomonadati</taxon>
        <taxon>Pseudomonadota</taxon>
        <taxon>Gammaproteobacteria</taxon>
        <taxon>Oceanospirillales</taxon>
        <taxon>Halomonadaceae</taxon>
        <taxon>Halomonas</taxon>
    </lineage>
</organism>
<evidence type="ECO:0000256" key="3">
    <source>
        <dbReference type="ARBA" id="ARBA00023125"/>
    </source>
</evidence>
<gene>
    <name evidence="7" type="ORF">HCU01_11870</name>
    <name evidence="8" type="ORF">SAMN05660971_01768</name>
</gene>
<feature type="domain" description="HTH lysR-type" evidence="6">
    <location>
        <begin position="5"/>
        <end position="62"/>
    </location>
</feature>
<evidence type="ECO:0000259" key="6">
    <source>
        <dbReference type="PROSITE" id="PS50931"/>
    </source>
</evidence>
<protein>
    <submittedName>
        <fullName evidence="8">DNA-binding transcriptional regulator, LysR family</fullName>
    </submittedName>
    <submittedName>
        <fullName evidence="7">LysR family transcriptional regulator</fullName>
    </submittedName>
</protein>
<dbReference type="Gene3D" id="1.10.10.10">
    <property type="entry name" value="Winged helix-like DNA-binding domain superfamily/Winged helix DNA-binding domain"/>
    <property type="match status" value="1"/>
</dbReference>
<dbReference type="GO" id="GO:0003700">
    <property type="term" value="F:DNA-binding transcription factor activity"/>
    <property type="evidence" value="ECO:0007669"/>
    <property type="project" value="InterPro"/>
</dbReference>
<name>A0A1M7ET09_9GAMM</name>
<reference evidence="8 9" key="1">
    <citation type="submission" date="2016-11" db="EMBL/GenBank/DDBJ databases">
        <authorList>
            <person name="Jaros S."/>
            <person name="Januszkiewicz K."/>
            <person name="Wedrychowicz H."/>
        </authorList>
    </citation>
    <scope>NUCLEOTIDE SEQUENCE [LARGE SCALE GENOMIC DNA]</scope>
    <source>
        <strain evidence="8 9">DSM 4740</strain>
    </source>
</reference>
<dbReference type="GO" id="GO:0000976">
    <property type="term" value="F:transcription cis-regulatory region binding"/>
    <property type="evidence" value="ECO:0007669"/>
    <property type="project" value="TreeGrafter"/>
</dbReference>
<dbReference type="SUPFAM" id="SSF53850">
    <property type="entry name" value="Periplasmic binding protein-like II"/>
    <property type="match status" value="1"/>
</dbReference>
<dbReference type="FunFam" id="1.10.10.10:FF:000001">
    <property type="entry name" value="LysR family transcriptional regulator"/>
    <property type="match status" value="1"/>
</dbReference>
<dbReference type="InterPro" id="IPR036388">
    <property type="entry name" value="WH-like_DNA-bd_sf"/>
</dbReference>
<feature type="compositionally biased region" description="Basic residues" evidence="5">
    <location>
        <begin position="313"/>
        <end position="322"/>
    </location>
</feature>
<evidence type="ECO:0000256" key="2">
    <source>
        <dbReference type="ARBA" id="ARBA00023015"/>
    </source>
</evidence>
<dbReference type="PROSITE" id="PS50931">
    <property type="entry name" value="HTH_LYSR"/>
    <property type="match status" value="1"/>
</dbReference>
<dbReference type="SUPFAM" id="SSF46785">
    <property type="entry name" value="Winged helix' DNA-binding domain"/>
    <property type="match status" value="1"/>
</dbReference>
<dbReference type="PANTHER" id="PTHR30126:SF91">
    <property type="entry name" value="LYSR FAMILY TRANSCRIPTIONAL REGULATOR"/>
    <property type="match status" value="1"/>
</dbReference>
<dbReference type="OrthoDB" id="196624at2"/>
<evidence type="ECO:0000313" key="9">
    <source>
        <dbReference type="Proteomes" id="UP000184123"/>
    </source>
</evidence>
<dbReference type="Gene3D" id="3.40.190.290">
    <property type="match status" value="1"/>
</dbReference>
<dbReference type="STRING" id="44933.SAMN05660971_01768"/>
<reference evidence="7 10" key="2">
    <citation type="submission" date="2019-07" db="EMBL/GenBank/DDBJ databases">
        <title>Whole genome shotgun sequence of Halomonas cupida NBRC 102219.</title>
        <authorList>
            <person name="Hosoyama A."/>
            <person name="Uohara A."/>
            <person name="Ohji S."/>
            <person name="Ichikawa N."/>
        </authorList>
    </citation>
    <scope>NUCLEOTIDE SEQUENCE [LARGE SCALE GENOMIC DNA]</scope>
    <source>
        <strain evidence="7 10">NBRC 102219</strain>
    </source>
</reference>
<sequence>MLDGVSLDQLRAFIAAVDEGSFSAAGRKLYRVQSAVSGWISGLEAQLDVVLFDRTARFPKLTPEGELLLADARSVVSGVDAMKARAKLMAGGLEAELSVVVDVFFPTATIAAAAKAFAERFPLTPLRLFVEGMGAAYQPVLDERCSLGILTSLPIEFPSLVSERVVEIPFVIVAAPQHPLAKFRGRIPTREIAKHVQLVLTDRSNLLAGKDFGVFSPSTWRLADLSTKYAFLKDGVGWGSMPRHMVESDIAVGSLVLLNVREDFALTMSAFYRASAPPGPAGRWFIDHLKGLSVDVPESREPDDLPASQKTARTSRRPPHRA</sequence>